<name>A0A923RWR9_9FIRM</name>
<sequence>MKIEFDITLTDKDMYRFSMHHAYTGSQGIISIVLAVLSFIVTIKTYGFVESVYTVLYAAVGVVFLFYMPLNLYLRSKRQFLMSIELQNALHYLIDDQGIHTSQNDASADLPWEQIYKIISTKEYVYIYSNRINAYILPRVQIAEYYGQLQELAGSHLPTYRVKMK</sequence>
<feature type="transmembrane region" description="Helical" evidence="1">
    <location>
        <begin position="55"/>
        <end position="74"/>
    </location>
</feature>
<dbReference type="InterPro" id="IPR025588">
    <property type="entry name" value="YcxB-like_C"/>
</dbReference>
<comment type="caution">
    <text evidence="3">The sequence shown here is derived from an EMBL/GenBank/DDBJ whole genome shotgun (WGS) entry which is preliminary data.</text>
</comment>
<dbReference type="AlphaFoldDB" id="A0A923RWR9"/>
<keyword evidence="4" id="KW-1185">Reference proteome</keyword>
<dbReference type="EMBL" id="JACOPH010000023">
    <property type="protein sequence ID" value="MBC5715524.1"/>
    <property type="molecule type" value="Genomic_DNA"/>
</dbReference>
<dbReference type="RefSeq" id="WP_186867823.1">
    <property type="nucleotide sequence ID" value="NZ_JACOPH010000023.1"/>
</dbReference>
<keyword evidence="1" id="KW-1133">Transmembrane helix</keyword>
<dbReference type="Pfam" id="PF14317">
    <property type="entry name" value="YcxB"/>
    <property type="match status" value="1"/>
</dbReference>
<gene>
    <name evidence="3" type="ORF">H8S17_15215</name>
</gene>
<accession>A0A923RWR9</accession>
<protein>
    <submittedName>
        <fullName evidence="3">YcxB family protein</fullName>
    </submittedName>
</protein>
<keyword evidence="1" id="KW-0812">Transmembrane</keyword>
<evidence type="ECO:0000256" key="1">
    <source>
        <dbReference type="SAM" id="Phobius"/>
    </source>
</evidence>
<reference evidence="3" key="1">
    <citation type="submission" date="2020-08" db="EMBL/GenBank/DDBJ databases">
        <title>Genome public.</title>
        <authorList>
            <person name="Liu C."/>
            <person name="Sun Q."/>
        </authorList>
    </citation>
    <scope>NUCLEOTIDE SEQUENCE</scope>
    <source>
        <strain evidence="3">BX1005</strain>
    </source>
</reference>
<feature type="transmembrane region" description="Helical" evidence="1">
    <location>
        <begin position="21"/>
        <end position="43"/>
    </location>
</feature>
<organism evidence="3 4">
    <name type="scientific">Roseburia zhanii</name>
    <dbReference type="NCBI Taxonomy" id="2763064"/>
    <lineage>
        <taxon>Bacteria</taxon>
        <taxon>Bacillati</taxon>
        <taxon>Bacillota</taxon>
        <taxon>Clostridia</taxon>
        <taxon>Lachnospirales</taxon>
        <taxon>Lachnospiraceae</taxon>
        <taxon>Roseburia</taxon>
    </lineage>
</organism>
<keyword evidence="1" id="KW-0472">Membrane</keyword>
<evidence type="ECO:0000313" key="4">
    <source>
        <dbReference type="Proteomes" id="UP000606720"/>
    </source>
</evidence>
<proteinExistence type="predicted"/>
<evidence type="ECO:0000259" key="2">
    <source>
        <dbReference type="Pfam" id="PF14317"/>
    </source>
</evidence>
<feature type="domain" description="YcxB-like C-terminal" evidence="2">
    <location>
        <begin position="94"/>
        <end position="152"/>
    </location>
</feature>
<dbReference type="Proteomes" id="UP000606720">
    <property type="component" value="Unassembled WGS sequence"/>
</dbReference>
<evidence type="ECO:0000313" key="3">
    <source>
        <dbReference type="EMBL" id="MBC5715524.1"/>
    </source>
</evidence>